<evidence type="ECO:0000313" key="32">
    <source>
        <dbReference type="EMBL" id="HAB5017819.1"/>
    </source>
</evidence>
<evidence type="ECO:0000313" key="43">
    <source>
        <dbReference type="EMBL" id="SUG55410.1"/>
    </source>
</evidence>
<dbReference type="EMBL" id="AAMIRF010000019">
    <property type="protein sequence ID" value="EDH7456739.1"/>
    <property type="molecule type" value="Genomic_DNA"/>
</dbReference>
<evidence type="ECO:0000313" key="41">
    <source>
        <dbReference type="EMBL" id="MIE69640.1"/>
    </source>
</evidence>
<evidence type="ECO:0000313" key="13">
    <source>
        <dbReference type="EMBL" id="ECJ2913433.1"/>
    </source>
</evidence>
<keyword evidence="4" id="KW-0997">Cell inner membrane</keyword>
<dbReference type="RefSeq" id="WP_023248028.1">
    <property type="nucleotide sequence ID" value="NZ_CP011288.1"/>
</dbReference>
<dbReference type="EMBL" id="DAAGPC010000083">
    <property type="protein sequence ID" value="HAB3980035.1"/>
    <property type="molecule type" value="Genomic_DNA"/>
</dbReference>
<evidence type="ECO:0000313" key="12">
    <source>
        <dbReference type="EMBL" id="ECC3912605.1"/>
    </source>
</evidence>
<evidence type="ECO:0000256" key="4">
    <source>
        <dbReference type="ARBA" id="ARBA00022519"/>
    </source>
</evidence>
<dbReference type="EMBL" id="UGXH01000003">
    <property type="protein sequence ID" value="SUG55410.1"/>
    <property type="molecule type" value="Genomic_DNA"/>
</dbReference>
<dbReference type="Proteomes" id="UP000230639">
    <property type="component" value="Chromosome"/>
</dbReference>
<keyword evidence="6 9" id="KW-0812">Transmembrane</keyword>
<dbReference type="AlphaFoldDB" id="A0A2I5HHD9"/>
<evidence type="ECO:0000256" key="9">
    <source>
        <dbReference type="SAM" id="Phobius"/>
    </source>
</evidence>
<evidence type="ECO:0000256" key="1">
    <source>
        <dbReference type="ARBA" id="ARBA00004377"/>
    </source>
</evidence>
<dbReference type="EMBL" id="DAAQZS010000004">
    <property type="protein sequence ID" value="HAE1473476.1"/>
    <property type="molecule type" value="Genomic_DNA"/>
</dbReference>
<dbReference type="EMBL" id="DAAGPR010000022">
    <property type="protein sequence ID" value="HAB4050406.1"/>
    <property type="molecule type" value="Genomic_DNA"/>
</dbReference>
<dbReference type="EMBL" id="DAAHFA010000002">
    <property type="protein sequence ID" value="HAB5839703.1"/>
    <property type="molecule type" value="Genomic_DNA"/>
</dbReference>
<evidence type="ECO:0000313" key="45">
    <source>
        <dbReference type="Proteomes" id="UP000254633"/>
    </source>
</evidence>
<dbReference type="EMBL" id="DAAGVM010000126">
    <property type="protein sequence ID" value="HAB4725891.1"/>
    <property type="molecule type" value="Genomic_DNA"/>
</dbReference>
<dbReference type="EMBL" id="DAAGQE010000001">
    <property type="protein sequence ID" value="HAB4098245.1"/>
    <property type="molecule type" value="Genomic_DNA"/>
</dbReference>
<evidence type="ECO:0000313" key="37">
    <source>
        <dbReference type="EMBL" id="HAE1263737.1"/>
    </source>
</evidence>
<evidence type="ECO:0000313" key="10">
    <source>
        <dbReference type="EMBL" id="ATW54989.1"/>
    </source>
</evidence>
<comment type="similarity">
    <text evidence="2">Belongs to the Hok/Gef family.</text>
</comment>
<dbReference type="EMBL" id="DAAGXW010000016">
    <property type="protein sequence ID" value="HAB5017819.1"/>
    <property type="molecule type" value="Genomic_DNA"/>
</dbReference>
<evidence type="ECO:0000313" key="18">
    <source>
        <dbReference type="EMBL" id="HAB1977990.1"/>
    </source>
</evidence>
<dbReference type="EMBL" id="DAAQZP010000123">
    <property type="protein sequence ID" value="HAE1597414.1"/>
    <property type="molecule type" value="Genomic_DNA"/>
</dbReference>
<dbReference type="EMBL" id="DAAGOS010000099">
    <property type="protein sequence ID" value="HAB3925779.1"/>
    <property type="molecule type" value="Genomic_DNA"/>
</dbReference>
<evidence type="ECO:0000256" key="6">
    <source>
        <dbReference type="ARBA" id="ARBA00022692"/>
    </source>
</evidence>
<reference evidence="10 44" key="1">
    <citation type="submission" date="2017-09" db="EMBL/GenBank/DDBJ databases">
        <title>Complete genome of Salmonella enterica subsp. diarizonae isolated from stool of a patient with bacterial enteropathy.</title>
        <authorList>
            <person name="Zhou J."/>
            <person name="Chen Q."/>
            <person name="Guo L."/>
            <person name="Fan J."/>
        </authorList>
    </citation>
    <scope>NUCLEOTIDE SEQUENCE [LARGE SCALE GENOMIC DNA]</scope>
    <source>
        <strain evidence="10 44">HZS154</strain>
    </source>
</reference>
<evidence type="ECO:0000313" key="28">
    <source>
        <dbReference type="EMBL" id="HAB4463513.1"/>
    </source>
</evidence>
<proteinExistence type="inferred from homology"/>
<evidence type="ECO:0000313" key="33">
    <source>
        <dbReference type="EMBL" id="HAB5331353.1"/>
    </source>
</evidence>
<keyword evidence="5" id="KW-1277">Toxin-antitoxin system</keyword>
<accession>A0A2I5HHD9</accession>
<protein>
    <submittedName>
        <fullName evidence="10 11">Hok/gef family protein</fullName>
    </submittedName>
    <submittedName>
        <fullName evidence="43">Small toxic polypeptide</fullName>
    </submittedName>
</protein>
<dbReference type="EMBL" id="DAAHAQ010000150">
    <property type="protein sequence ID" value="HAB5331353.1"/>
    <property type="molecule type" value="Genomic_DNA"/>
</dbReference>
<dbReference type="EMBL" id="DAAFWI010000009">
    <property type="protein sequence ID" value="HAB1775662.1"/>
    <property type="molecule type" value="Genomic_DNA"/>
</dbReference>
<dbReference type="EMBL" id="DAAGVL010000017">
    <property type="protein sequence ID" value="HAB4720606.1"/>
    <property type="molecule type" value="Genomic_DNA"/>
</dbReference>
<dbReference type="EMBL" id="AALSXK010000003">
    <property type="protein sequence ID" value="EDD0500698.1"/>
    <property type="molecule type" value="Genomic_DNA"/>
</dbReference>
<feature type="transmembrane region" description="Helical" evidence="9">
    <location>
        <begin position="6"/>
        <end position="26"/>
    </location>
</feature>
<dbReference type="GO" id="GO:0005886">
    <property type="term" value="C:plasma membrane"/>
    <property type="evidence" value="ECO:0007669"/>
    <property type="project" value="UniProtKB-SubCell"/>
</dbReference>
<evidence type="ECO:0000313" key="31">
    <source>
        <dbReference type="EMBL" id="HAB4725891.1"/>
    </source>
</evidence>
<reference evidence="16" key="7">
    <citation type="submission" date="2019-10" db="EMBL/GenBank/DDBJ databases">
        <authorList>
            <consortium name="NCBI Pathogen Detection Project"/>
        </authorList>
    </citation>
    <scope>NUCLEOTIDE SEQUENCE</scope>
    <source>
        <strain evidence="36">11-1391</strain>
        <strain evidence="16">Salmonella enterica</strain>
    </source>
</reference>
<dbReference type="Proteomes" id="UP000839735">
    <property type="component" value="Unassembled WGS sequence"/>
</dbReference>
<evidence type="ECO:0000313" key="27">
    <source>
        <dbReference type="EMBL" id="HAB4456012.1"/>
    </source>
</evidence>
<evidence type="ECO:0000313" key="24">
    <source>
        <dbReference type="EMBL" id="HAB3980035.1"/>
    </source>
</evidence>
<dbReference type="EMBL" id="DAAFYE010000077">
    <property type="protein sequence ID" value="HAB1993724.1"/>
    <property type="molecule type" value="Genomic_DNA"/>
</dbReference>
<evidence type="ECO:0000313" key="29">
    <source>
        <dbReference type="EMBL" id="HAB4673112.1"/>
    </source>
</evidence>
<evidence type="ECO:0000313" key="36">
    <source>
        <dbReference type="EMBL" id="HAC6766282.1"/>
    </source>
</evidence>
<dbReference type="EMBL" id="DAAFZM010000017">
    <property type="protein sequence ID" value="HAB2185868.1"/>
    <property type="molecule type" value="Genomic_DNA"/>
</dbReference>
<evidence type="ECO:0000313" key="30">
    <source>
        <dbReference type="EMBL" id="HAB4720606.1"/>
    </source>
</evidence>
<evidence type="ECO:0000313" key="11">
    <source>
        <dbReference type="EMBL" id="EBP3692603.1"/>
    </source>
</evidence>
<reference evidence="15" key="4">
    <citation type="submission" date="2018-07" db="EMBL/GenBank/DDBJ databases">
        <authorList>
            <consortium name="PulseNet: The National Subtyping Network for Foodborne Disease Surveillance"/>
            <person name="Tarr C.L."/>
            <person name="Trees E."/>
            <person name="Katz L.S."/>
            <person name="Carleton-Romer H.A."/>
            <person name="Stroika S."/>
            <person name="Kucerova Z."/>
            <person name="Roache K.F."/>
            <person name="Sabol A.L."/>
            <person name="Besser J."/>
            <person name="Gerner-Smidt P."/>
        </authorList>
    </citation>
    <scope>NUCLEOTIDE SEQUENCE</scope>
    <source>
        <strain evidence="15">PNUSAS008615</strain>
    </source>
</reference>
<evidence type="ECO:0000313" key="20">
    <source>
        <dbReference type="EMBL" id="HAB2185868.1"/>
    </source>
</evidence>
<dbReference type="Pfam" id="PF01848">
    <property type="entry name" value="HOK_GEF"/>
    <property type="match status" value="1"/>
</dbReference>
<dbReference type="EMBL" id="DAAGTE010000013">
    <property type="protein sequence ID" value="HAB4456012.1"/>
    <property type="molecule type" value="Genomic_DNA"/>
</dbReference>
<evidence type="ECO:0000313" key="40">
    <source>
        <dbReference type="EMBL" id="HAE1647979.1"/>
    </source>
</evidence>
<evidence type="ECO:0000313" key="19">
    <source>
        <dbReference type="EMBL" id="HAB1993724.1"/>
    </source>
</evidence>
<evidence type="ECO:0000313" key="42">
    <source>
        <dbReference type="EMBL" id="QWJ67733.1"/>
    </source>
</evidence>
<evidence type="ECO:0000313" key="23">
    <source>
        <dbReference type="EMBL" id="HAB3925779.1"/>
    </source>
</evidence>
<evidence type="ECO:0000313" key="35">
    <source>
        <dbReference type="EMBL" id="HAB5839703.1"/>
    </source>
</evidence>
<evidence type="ECO:0000313" key="26">
    <source>
        <dbReference type="EMBL" id="HAB4098245.1"/>
    </source>
</evidence>
<evidence type="ECO:0000313" key="15">
    <source>
        <dbReference type="EMBL" id="EDH7456739.1"/>
    </source>
</evidence>
<evidence type="ECO:0000256" key="2">
    <source>
        <dbReference type="ARBA" id="ARBA00008629"/>
    </source>
</evidence>
<evidence type="ECO:0000313" key="22">
    <source>
        <dbReference type="EMBL" id="HAB3841145.1"/>
    </source>
</evidence>
<reference evidence="43 45" key="3">
    <citation type="submission" date="2018-06" db="EMBL/GenBank/DDBJ databases">
        <authorList>
            <consortium name="Pathogen Informatics"/>
            <person name="Doyle S."/>
        </authorList>
    </citation>
    <scope>NUCLEOTIDE SEQUENCE [LARGE SCALE GENOMIC DNA]</scope>
    <source>
        <strain evidence="43 45">NCTC10060</strain>
    </source>
</reference>
<evidence type="ECO:0000313" key="21">
    <source>
        <dbReference type="EMBL" id="HAB2325102.1"/>
    </source>
</evidence>
<dbReference type="Proteomes" id="UP000254633">
    <property type="component" value="Unassembled WGS sequence"/>
</dbReference>
<dbReference type="EMBL" id="DAAQXJ010000009">
    <property type="protein sequence ID" value="HAE1263737.1"/>
    <property type="molecule type" value="Genomic_DNA"/>
</dbReference>
<dbReference type="EMBL" id="CP075144">
    <property type="protein sequence ID" value="QWJ67733.1"/>
    <property type="molecule type" value="Genomic_DNA"/>
</dbReference>
<dbReference type="EMBL" id="CP023345">
    <property type="protein sequence ID" value="ATW54989.1"/>
    <property type="molecule type" value="Genomic_DNA"/>
</dbReference>
<dbReference type="EMBL" id="AAGLNK010000004">
    <property type="protein sequence ID" value="EBP3692603.1"/>
    <property type="molecule type" value="Genomic_DNA"/>
</dbReference>
<evidence type="ECO:0000313" key="16">
    <source>
        <dbReference type="EMBL" id="HAB1775662.1"/>
    </source>
</evidence>
<evidence type="ECO:0000313" key="39">
    <source>
        <dbReference type="EMBL" id="HAE1597414.1"/>
    </source>
</evidence>
<dbReference type="EMBL" id="AAIBIC010000001">
    <property type="protein sequence ID" value="ECC3912605.1"/>
    <property type="molecule type" value="Genomic_DNA"/>
</dbReference>
<evidence type="ECO:0000313" key="44">
    <source>
        <dbReference type="Proteomes" id="UP000230639"/>
    </source>
</evidence>
<dbReference type="EMBL" id="DAARAS010000011">
    <property type="protein sequence ID" value="HAE1647979.1"/>
    <property type="molecule type" value="Genomic_DNA"/>
</dbReference>
<dbReference type="EMBL" id="AAIXUH010000006">
    <property type="protein sequence ID" value="ECJ2913433.1"/>
    <property type="molecule type" value="Genomic_DNA"/>
</dbReference>
<reference evidence="42" key="8">
    <citation type="submission" date="2021-05" db="EMBL/GenBank/DDBJ databases">
        <title>Whole genome PacBio Sequel sequence of Salmonella enterica subsp. enterica.</title>
        <authorList>
            <person name="Hoffmann M."/>
            <person name="Balkey M."/>
            <person name="Luo Y."/>
        </authorList>
    </citation>
    <scope>NUCLEOTIDE SEQUENCE</scope>
    <source>
        <strain evidence="42">CFSAN030538</strain>
    </source>
</reference>
<dbReference type="EMBL" id="DAAMII010000019">
    <property type="protein sequence ID" value="HAC6766282.1"/>
    <property type="molecule type" value="Genomic_DNA"/>
</dbReference>
<keyword evidence="8 9" id="KW-0472">Membrane</keyword>
<keyword evidence="3" id="KW-1003">Cell membrane</keyword>
<evidence type="ECO:0000313" key="14">
    <source>
        <dbReference type="EMBL" id="EDD0500698.1"/>
    </source>
</evidence>
<dbReference type="EMBL" id="RSHK01000007">
    <property type="protein sequence ID" value="MIE69640.1"/>
    <property type="molecule type" value="Genomic_DNA"/>
</dbReference>
<keyword evidence="7 9" id="KW-1133">Transmembrane helix</keyword>
<reference evidence="41" key="5">
    <citation type="submission" date="2018-08" db="EMBL/GenBank/DDBJ databases">
        <authorList>
            <consortium name="GenomeTrakr network: Whole genome sequencing for foodborne pathogen traceback"/>
        </authorList>
    </citation>
    <scope>NUCLEOTIDE SEQUENCE [LARGE SCALE GENOMIC DNA]</scope>
    <source>
        <strain evidence="11">CFSAN008697</strain>
        <strain evidence="42">CFSAN030538</strain>
        <strain evidence="14">FDA00001986</strain>
        <strain evidence="41">FMA0132</strain>
    </source>
</reference>
<evidence type="ECO:0000256" key="7">
    <source>
        <dbReference type="ARBA" id="ARBA00022989"/>
    </source>
</evidence>
<reference evidence="16" key="2">
    <citation type="journal article" date="2018" name="Genome Biol.">
        <title>SKESA: strategic k-mer extension for scrupulous assemblies.</title>
        <authorList>
            <person name="Souvorov A."/>
            <person name="Agarwala R."/>
            <person name="Lipman D.J."/>
        </authorList>
    </citation>
    <scope>NUCLEOTIDE SEQUENCE</scope>
    <source>
        <strain evidence="36">11-1391</strain>
        <strain evidence="16">Salmonella enterica</strain>
    </source>
</reference>
<dbReference type="Proteomes" id="UP000885362">
    <property type="component" value="Unassembled WGS sequence"/>
</dbReference>
<name>A0A2I5HHD9_SALDZ</name>
<dbReference type="InterPro" id="IPR000021">
    <property type="entry name" value="Hok/gef_toxin"/>
</dbReference>
<dbReference type="EMBL" id="DAAFWY010000004">
    <property type="protein sequence ID" value="HAB1845939.1"/>
    <property type="molecule type" value="Genomic_DNA"/>
</dbReference>
<evidence type="ECO:0000313" key="25">
    <source>
        <dbReference type="EMBL" id="HAB4050406.1"/>
    </source>
</evidence>
<dbReference type="EMBL" id="DAAHCF010000139">
    <property type="protein sequence ID" value="HAB5479890.1"/>
    <property type="molecule type" value="Genomic_DNA"/>
</dbReference>
<gene>
    <name evidence="42" type="ORF">ABB53_013095</name>
    <name evidence="14" type="ORF">AH359_04870</name>
    <name evidence="15" type="ORF">B4V94_15045</name>
    <name evidence="10" type="ORF">CNQ75_10915</name>
    <name evidence="12" type="ORF">CTQ69_00660</name>
    <name evidence="41" type="ORF">EL06_09200</name>
    <name evidence="13" type="ORF">FNI27_10715</name>
    <name evidence="36" type="ORF">G0D47_16755</name>
    <name evidence="37" type="ORF">G2916_03905</name>
    <name evidence="40" type="ORF">G2974_05920</name>
    <name evidence="39" type="ORF">G2997_23055</name>
    <name evidence="38" type="ORF">G3A00_05570</name>
    <name evidence="32" type="ORF">GB016_15035</name>
    <name evidence="18" type="ORF">GB034_07940</name>
    <name evidence="19" type="ORF">GB088_21885</name>
    <name evidence="34" type="ORF">GB236_18540</name>
    <name evidence="35" type="ORF">GB246_02200</name>
    <name evidence="21" type="ORF">GB337_08775</name>
    <name evidence="20" type="ORF">GB348_14760</name>
    <name evidence="33" type="ORF">GBS30_17130</name>
    <name evidence="23" type="ORF">GBV97_20925</name>
    <name evidence="22" type="ORF">GBW00_03795</name>
    <name evidence="24" type="ORF">GBX19_21340</name>
    <name evidence="16" type="ORF">GBY11_08825</name>
    <name evidence="26" type="ORF">GBY15_00485</name>
    <name evidence="25" type="ORF">GBY29_11390</name>
    <name evidence="27" type="ORF">GBY49_06295</name>
    <name evidence="28" type="ORF">GBZ04_01860</name>
    <name evidence="17" type="ORF">GBZ10_05445</name>
    <name evidence="29" type="ORF">GBZ12_04290</name>
    <name evidence="30" type="ORF">GBZ37_14425</name>
    <name evidence="31" type="ORF">GBZ41_19535</name>
    <name evidence="43" type="ORF">NCTC10060_02548</name>
    <name evidence="11" type="ORF">PG27_04880</name>
</gene>
<dbReference type="EMBL" id="DAAGTH010000002">
    <property type="protein sequence ID" value="HAB4463513.1"/>
    <property type="molecule type" value="Genomic_DNA"/>
</dbReference>
<dbReference type="EMBL" id="DAAGNY010000003">
    <property type="protein sequence ID" value="HAB3841145.1"/>
    <property type="molecule type" value="Genomic_DNA"/>
</dbReference>
<evidence type="ECO:0000256" key="5">
    <source>
        <dbReference type="ARBA" id="ARBA00022649"/>
    </source>
</evidence>
<evidence type="ECO:0000313" key="38">
    <source>
        <dbReference type="EMBL" id="HAE1473476.1"/>
    </source>
</evidence>
<evidence type="ECO:0000256" key="8">
    <source>
        <dbReference type="ARBA" id="ARBA00023136"/>
    </source>
</evidence>
<dbReference type="EMBL" id="DAAFXY010000014">
    <property type="protein sequence ID" value="HAB1977990.1"/>
    <property type="molecule type" value="Genomic_DNA"/>
</dbReference>
<reference evidence="13" key="6">
    <citation type="submission" date="2019-07" db="EMBL/GenBank/DDBJ databases">
        <authorList>
            <person name="Ashton P.M."/>
            <person name="Dallman T."/>
            <person name="Nair S."/>
            <person name="De Pinna E."/>
            <person name="Peters T."/>
            <person name="Grant K."/>
        </authorList>
    </citation>
    <scope>NUCLEOTIDE SEQUENCE</scope>
    <source>
        <strain evidence="12">294779</strain>
        <strain evidence="13">481463</strain>
    </source>
</reference>
<dbReference type="EMBL" id="DAAGBA010000020">
    <property type="protein sequence ID" value="HAB2325102.1"/>
    <property type="molecule type" value="Genomic_DNA"/>
</dbReference>
<sequence>MLQKPLLVITIFVVIVLTFSMLHGSLCEVRMKFWGAEFAAFLQCKQ</sequence>
<organism evidence="10 44">
    <name type="scientific">Salmonella diarizonae</name>
    <dbReference type="NCBI Taxonomy" id="59204"/>
    <lineage>
        <taxon>Bacteria</taxon>
        <taxon>Pseudomonadati</taxon>
        <taxon>Pseudomonadota</taxon>
        <taxon>Gammaproteobacteria</taxon>
        <taxon>Enterobacterales</taxon>
        <taxon>Enterobacteriaceae</taxon>
        <taxon>Salmonella</taxon>
    </lineage>
</organism>
<evidence type="ECO:0000313" key="17">
    <source>
        <dbReference type="EMBL" id="HAB1845939.1"/>
    </source>
</evidence>
<dbReference type="EMBL" id="DAAGVB010000006">
    <property type="protein sequence ID" value="HAB4673112.1"/>
    <property type="molecule type" value="Genomic_DNA"/>
</dbReference>
<evidence type="ECO:0000256" key="3">
    <source>
        <dbReference type="ARBA" id="ARBA00022475"/>
    </source>
</evidence>
<evidence type="ECO:0000313" key="34">
    <source>
        <dbReference type="EMBL" id="HAB5479890.1"/>
    </source>
</evidence>
<comment type="subcellular location">
    <subcellularLocation>
        <location evidence="1">Cell inner membrane</location>
        <topology evidence="1">Single-pass membrane protein</topology>
    </subcellularLocation>
</comment>